<dbReference type="Proteomes" id="UP000079169">
    <property type="component" value="Unplaced"/>
</dbReference>
<dbReference type="KEGG" id="dci:103506128"/>
<dbReference type="Pfam" id="PF00379">
    <property type="entry name" value="Chitin_bind_4"/>
    <property type="match status" value="1"/>
</dbReference>
<name>A0A1S3CVN5_DIACI</name>
<dbReference type="PANTHER" id="PTHR12236:SF86">
    <property type="entry name" value="CCP84AC-RELATED"/>
    <property type="match status" value="1"/>
</dbReference>
<organism evidence="5 6">
    <name type="scientific">Diaphorina citri</name>
    <name type="common">Asian citrus psyllid</name>
    <dbReference type="NCBI Taxonomy" id="121845"/>
    <lineage>
        <taxon>Eukaryota</taxon>
        <taxon>Metazoa</taxon>
        <taxon>Ecdysozoa</taxon>
        <taxon>Arthropoda</taxon>
        <taxon>Hexapoda</taxon>
        <taxon>Insecta</taxon>
        <taxon>Pterygota</taxon>
        <taxon>Neoptera</taxon>
        <taxon>Paraneoptera</taxon>
        <taxon>Hemiptera</taxon>
        <taxon>Sternorrhyncha</taxon>
        <taxon>Psylloidea</taxon>
        <taxon>Psyllidae</taxon>
        <taxon>Diaphorininae</taxon>
        <taxon>Diaphorina</taxon>
    </lineage>
</organism>
<evidence type="ECO:0000256" key="2">
    <source>
        <dbReference type="PROSITE-ProRule" id="PRU00497"/>
    </source>
</evidence>
<evidence type="ECO:0000256" key="1">
    <source>
        <dbReference type="ARBA" id="ARBA00022460"/>
    </source>
</evidence>
<feature type="signal peptide" evidence="4">
    <location>
        <begin position="1"/>
        <end position="17"/>
    </location>
</feature>
<proteinExistence type="predicted"/>
<evidence type="ECO:0000313" key="6">
    <source>
        <dbReference type="RefSeq" id="XP_008468734.1"/>
    </source>
</evidence>
<dbReference type="PaxDb" id="121845-A0A1S3CVN5"/>
<dbReference type="GO" id="GO:0042302">
    <property type="term" value="F:structural constituent of cuticle"/>
    <property type="evidence" value="ECO:0007669"/>
    <property type="project" value="UniProtKB-UniRule"/>
</dbReference>
<dbReference type="GO" id="GO:0005615">
    <property type="term" value="C:extracellular space"/>
    <property type="evidence" value="ECO:0007669"/>
    <property type="project" value="TreeGrafter"/>
</dbReference>
<protein>
    <submittedName>
        <fullName evidence="6">Cuticle protein 7-like</fullName>
    </submittedName>
</protein>
<dbReference type="OMA" id="ADEHTGF"/>
<dbReference type="AlphaFoldDB" id="A0A1S3CVN5"/>
<reference evidence="6" key="1">
    <citation type="submission" date="2025-08" db="UniProtKB">
        <authorList>
            <consortium name="RefSeq"/>
        </authorList>
    </citation>
    <scope>IDENTIFICATION</scope>
</reference>
<dbReference type="GeneID" id="103506128"/>
<dbReference type="PROSITE" id="PS51155">
    <property type="entry name" value="CHIT_BIND_RR_2"/>
    <property type="match status" value="1"/>
</dbReference>
<evidence type="ECO:0000256" key="3">
    <source>
        <dbReference type="SAM" id="MobiDB-lite"/>
    </source>
</evidence>
<dbReference type="InterPro" id="IPR051217">
    <property type="entry name" value="Insect_Cuticle_Struc_Prot"/>
</dbReference>
<gene>
    <name evidence="6" type="primary">LOC103506128</name>
</gene>
<dbReference type="GO" id="GO:0031012">
    <property type="term" value="C:extracellular matrix"/>
    <property type="evidence" value="ECO:0007669"/>
    <property type="project" value="TreeGrafter"/>
</dbReference>
<feature type="compositionally biased region" description="Pro residues" evidence="3">
    <location>
        <begin position="115"/>
        <end position="135"/>
    </location>
</feature>
<feature type="region of interest" description="Disordered" evidence="3">
    <location>
        <begin position="114"/>
        <end position="135"/>
    </location>
</feature>
<dbReference type="STRING" id="121845.A0A1S3CVN5"/>
<keyword evidence="5" id="KW-1185">Reference proteome</keyword>
<dbReference type="PANTHER" id="PTHR12236">
    <property type="entry name" value="STRUCTURAL CONTITUENT OF CUTICLE"/>
    <property type="match status" value="1"/>
</dbReference>
<sequence>MYAKIAIVLALVAATQCAPQYHAPPPAYKPAYPDAPAKYDFAYEVADAHTGDYHSQHETRDGDYVVGTYSLIEADGTKRVVEYTADEHTGFNAVVKKEGTPSYGPPAYKPAAYKPAPPPAYAPPPPPAYPAPAPYAPAPAPYKPAPAYPKY</sequence>
<feature type="chain" id="PRO_5010324342" evidence="4">
    <location>
        <begin position="18"/>
        <end position="151"/>
    </location>
</feature>
<dbReference type="RefSeq" id="XP_008468734.1">
    <property type="nucleotide sequence ID" value="XM_008470512.2"/>
</dbReference>
<dbReference type="PRINTS" id="PR01217">
    <property type="entry name" value="PRICHEXTENSN"/>
</dbReference>
<dbReference type="InterPro" id="IPR031311">
    <property type="entry name" value="CHIT_BIND_RR_consensus"/>
</dbReference>
<dbReference type="PROSITE" id="PS00233">
    <property type="entry name" value="CHIT_BIND_RR_1"/>
    <property type="match status" value="1"/>
</dbReference>
<evidence type="ECO:0000256" key="4">
    <source>
        <dbReference type="SAM" id="SignalP"/>
    </source>
</evidence>
<accession>A0A1S3CVN5</accession>
<evidence type="ECO:0000313" key="5">
    <source>
        <dbReference type="Proteomes" id="UP000079169"/>
    </source>
</evidence>
<keyword evidence="1 2" id="KW-0193">Cuticle</keyword>
<keyword evidence="4" id="KW-0732">Signal</keyword>
<dbReference type="InterPro" id="IPR000618">
    <property type="entry name" value="Insect_cuticle"/>
</dbReference>